<reference evidence="1 2" key="1">
    <citation type="journal article" date="2023" name="Mol. Ecol. Resour.">
        <title>Chromosome-level genome assembly of a triploid poplar Populus alba 'Berolinensis'.</title>
        <authorList>
            <person name="Chen S."/>
            <person name="Yu Y."/>
            <person name="Wang X."/>
            <person name="Wang S."/>
            <person name="Zhang T."/>
            <person name="Zhou Y."/>
            <person name="He R."/>
            <person name="Meng N."/>
            <person name="Wang Y."/>
            <person name="Liu W."/>
            <person name="Liu Z."/>
            <person name="Liu J."/>
            <person name="Guo Q."/>
            <person name="Huang H."/>
            <person name="Sederoff R.R."/>
            <person name="Wang G."/>
            <person name="Qu G."/>
            <person name="Chen S."/>
        </authorList>
    </citation>
    <scope>NUCLEOTIDE SEQUENCE [LARGE SCALE GENOMIC DNA]</scope>
    <source>
        <strain evidence="1">SC-2020</strain>
    </source>
</reference>
<dbReference type="Proteomes" id="UP001164929">
    <property type="component" value="Chromosome 1"/>
</dbReference>
<dbReference type="AlphaFoldDB" id="A0AAD6RLC0"/>
<comment type="caution">
    <text evidence="1">The sequence shown here is derived from an EMBL/GenBank/DDBJ whole genome shotgun (WGS) entry which is preliminary data.</text>
</comment>
<proteinExistence type="predicted"/>
<name>A0AAD6RLC0_9ROSI</name>
<evidence type="ECO:0000313" key="1">
    <source>
        <dbReference type="EMBL" id="KAJ7010555.1"/>
    </source>
</evidence>
<sequence length="28" mass="3430">MPMHWCWDFSCCQHHYQHFPLGFCCGVE</sequence>
<accession>A0AAD6RLC0</accession>
<keyword evidence="2" id="KW-1185">Reference proteome</keyword>
<protein>
    <submittedName>
        <fullName evidence="1">Uncharacterized protein</fullName>
    </submittedName>
</protein>
<dbReference type="EMBL" id="JAQIZT010000001">
    <property type="protein sequence ID" value="KAJ7010555.1"/>
    <property type="molecule type" value="Genomic_DNA"/>
</dbReference>
<evidence type="ECO:0000313" key="2">
    <source>
        <dbReference type="Proteomes" id="UP001164929"/>
    </source>
</evidence>
<gene>
    <name evidence="1" type="ORF">NC653_001109</name>
</gene>
<organism evidence="1 2">
    <name type="scientific">Populus alba x Populus x berolinensis</name>
    <dbReference type="NCBI Taxonomy" id="444605"/>
    <lineage>
        <taxon>Eukaryota</taxon>
        <taxon>Viridiplantae</taxon>
        <taxon>Streptophyta</taxon>
        <taxon>Embryophyta</taxon>
        <taxon>Tracheophyta</taxon>
        <taxon>Spermatophyta</taxon>
        <taxon>Magnoliopsida</taxon>
        <taxon>eudicotyledons</taxon>
        <taxon>Gunneridae</taxon>
        <taxon>Pentapetalae</taxon>
        <taxon>rosids</taxon>
        <taxon>fabids</taxon>
        <taxon>Malpighiales</taxon>
        <taxon>Salicaceae</taxon>
        <taxon>Saliceae</taxon>
        <taxon>Populus</taxon>
    </lineage>
</organism>